<evidence type="ECO:0000256" key="2">
    <source>
        <dbReference type="RuleBase" id="RU000363"/>
    </source>
</evidence>
<sequence length="285" mass="30292">MWPRAAVGGRAMTMNGKTVLITGSTDGVGRYVARRLAAEGAKVLIHGRDAARAKTLIDEIVKAGHAAPIFYQADLSSMSGTRALAEAVKRDHQRLDVFVSNAGIGSQNDGPQRQVSADSHELRFAVNYLSGFLLAHLLLPLLKAAAPSRIVNVASLGQHPIDFDDVMITKGYSGSRAYAQSKLAQIMFTIDFAEEVKGVGVTVNSLHPATYMNTTMVRAGGITPISTVEQGGAAILRLVEGDDVAGKSGLFFNGMNEARANPQAYDADARKRLRALSLELVGISS</sequence>
<dbReference type="Pfam" id="PF00106">
    <property type="entry name" value="adh_short"/>
    <property type="match status" value="1"/>
</dbReference>
<name>A0A4Y9M1Y9_9BRAD</name>
<evidence type="ECO:0000313" key="3">
    <source>
        <dbReference type="EMBL" id="TFV49160.1"/>
    </source>
</evidence>
<dbReference type="InterPro" id="IPR036291">
    <property type="entry name" value="NAD(P)-bd_dom_sf"/>
</dbReference>
<dbReference type="AlphaFoldDB" id="A0A4Y9M1Y9"/>
<dbReference type="PRINTS" id="PR00080">
    <property type="entry name" value="SDRFAMILY"/>
</dbReference>
<organism evidence="3 4">
    <name type="scientific">Bradyrhizobium niftali</name>
    <dbReference type="NCBI Taxonomy" id="2560055"/>
    <lineage>
        <taxon>Bacteria</taxon>
        <taxon>Pseudomonadati</taxon>
        <taxon>Pseudomonadota</taxon>
        <taxon>Alphaproteobacteria</taxon>
        <taxon>Hyphomicrobiales</taxon>
        <taxon>Nitrobacteraceae</taxon>
        <taxon>Bradyrhizobium</taxon>
    </lineage>
</organism>
<protein>
    <submittedName>
        <fullName evidence="3">SDR family NAD(P)-dependent oxidoreductase</fullName>
    </submittedName>
</protein>
<proteinExistence type="inferred from homology"/>
<reference evidence="3 4" key="1">
    <citation type="submission" date="2019-03" db="EMBL/GenBank/DDBJ databases">
        <title>Bradyrhizobium diversity isolated from nodules of Chamaecrista fasciculata.</title>
        <authorList>
            <person name="Klepa M.S."/>
            <person name="Urquiaga M.O."/>
            <person name="Hungria M."/>
            <person name="Delamuta J.R."/>
        </authorList>
    </citation>
    <scope>NUCLEOTIDE SEQUENCE [LARGE SCALE GENOMIC DNA]</scope>
    <source>
        <strain evidence="3 4">CNPSo 3448</strain>
    </source>
</reference>
<keyword evidence="1" id="KW-0560">Oxidoreductase</keyword>
<dbReference type="Proteomes" id="UP000297966">
    <property type="component" value="Unassembled WGS sequence"/>
</dbReference>
<evidence type="ECO:0000313" key="4">
    <source>
        <dbReference type="Proteomes" id="UP000297966"/>
    </source>
</evidence>
<comment type="caution">
    <text evidence="3">The sequence shown here is derived from an EMBL/GenBank/DDBJ whole genome shotgun (WGS) entry which is preliminary data.</text>
</comment>
<dbReference type="Gene3D" id="3.40.50.720">
    <property type="entry name" value="NAD(P)-binding Rossmann-like Domain"/>
    <property type="match status" value="1"/>
</dbReference>
<accession>A0A4Y9M1Y9</accession>
<dbReference type="GO" id="GO:0016491">
    <property type="term" value="F:oxidoreductase activity"/>
    <property type="evidence" value="ECO:0007669"/>
    <property type="project" value="UniProtKB-KW"/>
</dbReference>
<dbReference type="InterPro" id="IPR002347">
    <property type="entry name" value="SDR_fam"/>
</dbReference>
<dbReference type="EMBL" id="SPQT01000003">
    <property type="protein sequence ID" value="TFV49160.1"/>
    <property type="molecule type" value="Genomic_DNA"/>
</dbReference>
<gene>
    <name evidence="3" type="ORF">E4K65_09590</name>
</gene>
<comment type="similarity">
    <text evidence="2">Belongs to the short-chain dehydrogenases/reductases (SDR) family.</text>
</comment>
<keyword evidence="4" id="KW-1185">Reference proteome</keyword>
<dbReference type="PANTHER" id="PTHR43157:SF31">
    <property type="entry name" value="PHOSPHATIDYLINOSITOL-GLYCAN BIOSYNTHESIS CLASS F PROTEIN"/>
    <property type="match status" value="1"/>
</dbReference>
<dbReference type="SUPFAM" id="SSF51735">
    <property type="entry name" value="NAD(P)-binding Rossmann-fold domains"/>
    <property type="match status" value="1"/>
</dbReference>
<dbReference type="PANTHER" id="PTHR43157">
    <property type="entry name" value="PHOSPHATIDYLINOSITOL-GLYCAN BIOSYNTHESIS CLASS F PROTEIN-RELATED"/>
    <property type="match status" value="1"/>
</dbReference>
<dbReference type="PRINTS" id="PR00081">
    <property type="entry name" value="GDHRDH"/>
</dbReference>
<evidence type="ECO:0000256" key="1">
    <source>
        <dbReference type="ARBA" id="ARBA00023002"/>
    </source>
</evidence>
<dbReference type="OrthoDB" id="9785826at2"/>